<dbReference type="GO" id="GO:0006355">
    <property type="term" value="P:regulation of DNA-templated transcription"/>
    <property type="evidence" value="ECO:0007669"/>
    <property type="project" value="InterPro"/>
</dbReference>
<proteinExistence type="predicted"/>
<dbReference type="InterPro" id="IPR016032">
    <property type="entry name" value="Sig_transdc_resp-reg_C-effctor"/>
</dbReference>
<dbReference type="AlphaFoldDB" id="A0A6N2SZW4"/>
<gene>
    <name evidence="1" type="ORF">CBLFYP116_01386</name>
</gene>
<organism evidence="1">
    <name type="scientific">Enterocloster bolteae</name>
    <dbReference type="NCBI Taxonomy" id="208479"/>
    <lineage>
        <taxon>Bacteria</taxon>
        <taxon>Bacillati</taxon>
        <taxon>Bacillota</taxon>
        <taxon>Clostridia</taxon>
        <taxon>Lachnospirales</taxon>
        <taxon>Lachnospiraceae</taxon>
        <taxon>Enterocloster</taxon>
    </lineage>
</organism>
<dbReference type="GeneID" id="23111995"/>
<protein>
    <submittedName>
        <fullName evidence="1">Uncharacterized protein</fullName>
    </submittedName>
</protein>
<dbReference type="SUPFAM" id="SSF46894">
    <property type="entry name" value="C-terminal effector domain of the bipartite response regulators"/>
    <property type="match status" value="1"/>
</dbReference>
<dbReference type="InterPro" id="IPR051677">
    <property type="entry name" value="AfsR-DnrI-RedD_regulator"/>
</dbReference>
<dbReference type="GO" id="GO:0003677">
    <property type="term" value="F:DNA binding"/>
    <property type="evidence" value="ECO:0007669"/>
    <property type="project" value="InterPro"/>
</dbReference>
<dbReference type="PANTHER" id="PTHR35807">
    <property type="entry name" value="TRANSCRIPTIONAL REGULATOR REDD-RELATED"/>
    <property type="match status" value="1"/>
</dbReference>
<name>A0A6N2SZW4_9FIRM</name>
<evidence type="ECO:0000313" key="1">
    <source>
        <dbReference type="EMBL" id="VYS97741.1"/>
    </source>
</evidence>
<dbReference type="Gene3D" id="1.10.10.10">
    <property type="entry name" value="Winged helix-like DNA-binding domain superfamily/Winged helix DNA-binding domain"/>
    <property type="match status" value="1"/>
</dbReference>
<dbReference type="EMBL" id="CACRTF010000010">
    <property type="protein sequence ID" value="VYS97741.1"/>
    <property type="molecule type" value="Genomic_DNA"/>
</dbReference>
<reference evidence="1" key="1">
    <citation type="submission" date="2019-11" db="EMBL/GenBank/DDBJ databases">
        <authorList>
            <person name="Feng L."/>
        </authorList>
    </citation>
    <scope>NUCLEOTIDE SEQUENCE</scope>
    <source>
        <strain evidence="1">CbolteaeLFYP116</strain>
    </source>
</reference>
<dbReference type="RefSeq" id="WP_002574424.1">
    <property type="nucleotide sequence ID" value="NZ_BAABZS010000001.1"/>
</dbReference>
<dbReference type="InterPro" id="IPR036388">
    <property type="entry name" value="WH-like_DNA-bd_sf"/>
</dbReference>
<accession>A0A6N2SZW4</accession>
<sequence length="162" mass="19109">MPEKPKVYIQTFYGFDVFVNGRVIYFPSKKSKELLAILVNQRGGSVSLAQVVHILYGNIKESTAKKNIRVVYHRLRRTLEEYGCEEMLIHKRGIFSVHTEWFECDLYEFVKGNETYMTAYTGTYMAEYPWASATIPYLDKIYARMNDNDKTRREIYSEEWIG</sequence>